<name>A0A0R3X0T7_HYDTA</name>
<dbReference type="Pfam" id="PF10263">
    <property type="entry name" value="SprT-like"/>
    <property type="match status" value="1"/>
</dbReference>
<feature type="region of interest" description="Disordered" evidence="1">
    <location>
        <begin position="226"/>
        <end position="265"/>
    </location>
</feature>
<evidence type="ECO:0000259" key="2">
    <source>
        <dbReference type="SMART" id="SM00731"/>
    </source>
</evidence>
<feature type="domain" description="SprT-like" evidence="2">
    <location>
        <begin position="329"/>
        <end position="490"/>
    </location>
</feature>
<evidence type="ECO:0000313" key="3">
    <source>
        <dbReference type="WBParaSite" id="TTAC_0000677301-mRNA-1"/>
    </source>
</evidence>
<dbReference type="InterPro" id="IPR006640">
    <property type="entry name" value="SprT-like_domain"/>
</dbReference>
<dbReference type="WBParaSite" id="TTAC_0000677301-mRNA-1">
    <property type="protein sequence ID" value="TTAC_0000677301-mRNA-1"/>
    <property type="gene ID" value="TTAC_0000677301"/>
</dbReference>
<dbReference type="GO" id="GO:0006974">
    <property type="term" value="P:DNA damage response"/>
    <property type="evidence" value="ECO:0007669"/>
    <property type="project" value="UniProtKB-ARBA"/>
</dbReference>
<proteinExistence type="predicted"/>
<dbReference type="PANTHER" id="PTHR23099">
    <property type="entry name" value="TRANSCRIPTIONAL REGULATOR"/>
    <property type="match status" value="1"/>
</dbReference>
<evidence type="ECO:0000256" key="1">
    <source>
        <dbReference type="SAM" id="MobiDB-lite"/>
    </source>
</evidence>
<dbReference type="GO" id="GO:0005634">
    <property type="term" value="C:nucleus"/>
    <property type="evidence" value="ECO:0007669"/>
    <property type="project" value="TreeGrafter"/>
</dbReference>
<dbReference type="SMART" id="SM00731">
    <property type="entry name" value="SprT"/>
    <property type="match status" value="1"/>
</dbReference>
<reference evidence="3" key="1">
    <citation type="submission" date="2017-02" db="UniProtKB">
        <authorList>
            <consortium name="WormBaseParasite"/>
        </authorList>
    </citation>
    <scope>IDENTIFICATION</scope>
</reference>
<organism evidence="3">
    <name type="scientific">Hydatigena taeniaeformis</name>
    <name type="common">Feline tapeworm</name>
    <name type="synonym">Taenia taeniaeformis</name>
    <dbReference type="NCBI Taxonomy" id="6205"/>
    <lineage>
        <taxon>Eukaryota</taxon>
        <taxon>Metazoa</taxon>
        <taxon>Spiralia</taxon>
        <taxon>Lophotrochozoa</taxon>
        <taxon>Platyhelminthes</taxon>
        <taxon>Cestoda</taxon>
        <taxon>Eucestoda</taxon>
        <taxon>Cyclophyllidea</taxon>
        <taxon>Taeniidae</taxon>
        <taxon>Hydatigera</taxon>
    </lineage>
</organism>
<sequence length="562" mass="61621">LETNENLEPSGLSCADGTAIDCDLPSISITEASVQSATECLLPTGIISHADSELQLSVNRDLSFAEEADCVPLLCLSTSAATTPTTHNKMPLGGHSTQHNSSFHNLSLRCLSPADAKLTTLNAPACSGKRKSASQSSDALLNFGKEMPDCTANSGSEALEDLLTQLKTDEPPKQVQSKAQSDISFVISDGSSSSDLELGNDPSFYHRIDNAYLKGSLKQMASLRNKPRFDSNSDSGDEVKSCDSELSETDEFYPHPRADSHPSVVDVPRRSRLRSAEKATHLKAIENGSTLPFIYSLSPLDIMASSQTSIFKRHPSAERFVKNFKKNREELANRLLTEFNEAIFANQLPGELRVIWNERLLKTAGQCVYLKRNSKHPDGSVTSAREVRIELSGKVCTSAERVRDTLLHEACHAAVWLVHGLNDGHGPLWRSFARRAKAVFPHLPPITVRHTYAIDTRFTYRCSGCLTTINRHSKSLDIRKKVCLSSALFVNKNGKLVPVNSADGKTATTAETSSCPRSVFADFVKVHYREVRGASSTHKDAMVQLSSMFHSMKLKSDQEKEG</sequence>
<feature type="compositionally biased region" description="Basic and acidic residues" evidence="1">
    <location>
        <begin position="227"/>
        <end position="243"/>
    </location>
</feature>
<dbReference type="AlphaFoldDB" id="A0A0R3X0T7"/>
<dbReference type="PANTHER" id="PTHR23099:SF0">
    <property type="entry name" value="GERM CELL NUCLEAR ACIDIC PROTEIN"/>
    <property type="match status" value="1"/>
</dbReference>
<protein>
    <submittedName>
        <fullName evidence="3">SprT-like domain-containing protein</fullName>
    </submittedName>
</protein>
<dbReference type="STRING" id="6205.A0A0R3X0T7"/>
<accession>A0A0R3X0T7</accession>